<dbReference type="AlphaFoldDB" id="A0A059CCI3"/>
<dbReference type="Gramene" id="KCW76173">
    <property type="protein sequence ID" value="KCW76173"/>
    <property type="gene ID" value="EUGRSUZ_D00560"/>
</dbReference>
<accession>A0A059CCI3</accession>
<protein>
    <submittedName>
        <fullName evidence="1">Uncharacterized protein</fullName>
    </submittedName>
</protein>
<gene>
    <name evidence="1" type="ORF">EUGRSUZ_D00560</name>
</gene>
<evidence type="ECO:0000313" key="1">
    <source>
        <dbReference type="EMBL" id="KCW76173.1"/>
    </source>
</evidence>
<reference evidence="1" key="1">
    <citation type="submission" date="2013-07" db="EMBL/GenBank/DDBJ databases">
        <title>The genome of Eucalyptus grandis.</title>
        <authorList>
            <person name="Schmutz J."/>
            <person name="Hayes R."/>
            <person name="Myburg A."/>
            <person name="Tuskan G."/>
            <person name="Grattapaglia D."/>
            <person name="Rokhsar D.S."/>
        </authorList>
    </citation>
    <scope>NUCLEOTIDE SEQUENCE</scope>
    <source>
        <tissue evidence="1">Leaf extractions</tissue>
    </source>
</reference>
<proteinExistence type="predicted"/>
<dbReference type="InParanoid" id="A0A059CCI3"/>
<name>A0A059CCI3_EUCGR</name>
<sequence>MHVVKSIDAVFLCAKCGFDFNIPCTFKRPTFKHHLHEHMLFLILDLLMCTSYALPGKFCTFNFHVLVQCSLNVNHDCLPQLPPTIKDHHHLHL</sequence>
<organism evidence="1">
    <name type="scientific">Eucalyptus grandis</name>
    <name type="common">Flooded gum</name>
    <dbReference type="NCBI Taxonomy" id="71139"/>
    <lineage>
        <taxon>Eukaryota</taxon>
        <taxon>Viridiplantae</taxon>
        <taxon>Streptophyta</taxon>
        <taxon>Embryophyta</taxon>
        <taxon>Tracheophyta</taxon>
        <taxon>Spermatophyta</taxon>
        <taxon>Magnoliopsida</taxon>
        <taxon>eudicotyledons</taxon>
        <taxon>Gunneridae</taxon>
        <taxon>Pentapetalae</taxon>
        <taxon>rosids</taxon>
        <taxon>malvids</taxon>
        <taxon>Myrtales</taxon>
        <taxon>Myrtaceae</taxon>
        <taxon>Myrtoideae</taxon>
        <taxon>Eucalypteae</taxon>
        <taxon>Eucalyptus</taxon>
    </lineage>
</organism>
<dbReference type="EMBL" id="KK198756">
    <property type="protein sequence ID" value="KCW76173.1"/>
    <property type="molecule type" value="Genomic_DNA"/>
</dbReference>